<evidence type="ECO:0000313" key="2">
    <source>
        <dbReference type="EMBL" id="OGZ39225.1"/>
    </source>
</evidence>
<evidence type="ECO:0000256" key="1">
    <source>
        <dbReference type="SAM" id="Phobius"/>
    </source>
</evidence>
<dbReference type="Proteomes" id="UP000177247">
    <property type="component" value="Unassembled WGS sequence"/>
</dbReference>
<dbReference type="AlphaFoldDB" id="A0A1G2FMC3"/>
<keyword evidence="1" id="KW-1133">Transmembrane helix</keyword>
<protein>
    <recommendedName>
        <fullName evidence="4">DUF1573 domain-containing protein</fullName>
    </recommendedName>
</protein>
<evidence type="ECO:0000313" key="3">
    <source>
        <dbReference type="Proteomes" id="UP000177247"/>
    </source>
</evidence>
<name>A0A1G2FMC3_9BACT</name>
<dbReference type="EMBL" id="MHNC01000008">
    <property type="protein sequence ID" value="OGZ39225.1"/>
    <property type="molecule type" value="Genomic_DNA"/>
</dbReference>
<dbReference type="Pfam" id="PF07610">
    <property type="entry name" value="DUF1573"/>
    <property type="match status" value="1"/>
</dbReference>
<proteinExistence type="predicted"/>
<dbReference type="InterPro" id="IPR011467">
    <property type="entry name" value="DUF1573"/>
</dbReference>
<keyword evidence="1" id="KW-0472">Membrane</keyword>
<keyword evidence="1" id="KW-0812">Transmembrane</keyword>
<evidence type="ECO:0008006" key="4">
    <source>
        <dbReference type="Google" id="ProtNLM"/>
    </source>
</evidence>
<comment type="caution">
    <text evidence="2">The sequence shown here is derived from an EMBL/GenBank/DDBJ whole genome shotgun (WGS) entry which is preliminary data.</text>
</comment>
<feature type="transmembrane region" description="Helical" evidence="1">
    <location>
        <begin position="6"/>
        <end position="23"/>
    </location>
</feature>
<dbReference type="PANTHER" id="PTHR37833:SF1">
    <property type="entry name" value="SIGNAL PEPTIDE PROTEIN"/>
    <property type="match status" value="1"/>
</dbReference>
<dbReference type="Gene3D" id="2.60.40.10">
    <property type="entry name" value="Immunoglobulins"/>
    <property type="match status" value="1"/>
</dbReference>
<sequence length="143" mass="15482">MKSKTGLIVLILIIVGIAIYGYFKAIPGAQNKEGNLPKIEISPGSFDFGEIEYGQIVKQSFTIKNIGEEVLEIKRVATSCACTTAKAAQEIISPGQKTELLVTYDSGAMSGSHGRGDQDRIIYIKSNDPINPQIEVTISSYVK</sequence>
<accession>A0A1G2FMC3</accession>
<organism evidence="2 3">
    <name type="scientific">Candidatus Portnoybacteria bacterium RIFCSPHIGHO2_12_FULL_40_11</name>
    <dbReference type="NCBI Taxonomy" id="1801998"/>
    <lineage>
        <taxon>Bacteria</taxon>
        <taxon>Candidatus Portnoyibacteriota</taxon>
    </lineage>
</organism>
<dbReference type="InterPro" id="IPR013783">
    <property type="entry name" value="Ig-like_fold"/>
</dbReference>
<reference evidence="2 3" key="1">
    <citation type="journal article" date="2016" name="Nat. Commun.">
        <title>Thousands of microbial genomes shed light on interconnected biogeochemical processes in an aquifer system.</title>
        <authorList>
            <person name="Anantharaman K."/>
            <person name="Brown C.T."/>
            <person name="Hug L.A."/>
            <person name="Sharon I."/>
            <person name="Castelle C.J."/>
            <person name="Probst A.J."/>
            <person name="Thomas B.C."/>
            <person name="Singh A."/>
            <person name="Wilkins M.J."/>
            <person name="Karaoz U."/>
            <person name="Brodie E.L."/>
            <person name="Williams K.H."/>
            <person name="Hubbard S.S."/>
            <person name="Banfield J.F."/>
        </authorList>
    </citation>
    <scope>NUCLEOTIDE SEQUENCE [LARGE SCALE GENOMIC DNA]</scope>
</reference>
<dbReference type="PANTHER" id="PTHR37833">
    <property type="entry name" value="LIPOPROTEIN-RELATED"/>
    <property type="match status" value="1"/>
</dbReference>
<gene>
    <name evidence="2" type="ORF">A3E90_03095</name>
</gene>